<evidence type="ECO:0000313" key="1">
    <source>
        <dbReference type="EMBL" id="KKM23164.1"/>
    </source>
</evidence>
<name>A0A0F9IT76_9ZZZZ</name>
<reference evidence="1" key="1">
    <citation type="journal article" date="2015" name="Nature">
        <title>Complex archaea that bridge the gap between prokaryotes and eukaryotes.</title>
        <authorList>
            <person name="Spang A."/>
            <person name="Saw J.H."/>
            <person name="Jorgensen S.L."/>
            <person name="Zaremba-Niedzwiedzka K."/>
            <person name="Martijn J."/>
            <person name="Lind A.E."/>
            <person name="van Eijk R."/>
            <person name="Schleper C."/>
            <person name="Guy L."/>
            <person name="Ettema T.J."/>
        </authorList>
    </citation>
    <scope>NUCLEOTIDE SEQUENCE</scope>
</reference>
<accession>A0A0F9IT76</accession>
<protein>
    <submittedName>
        <fullName evidence="1">Uncharacterized protein</fullName>
    </submittedName>
</protein>
<dbReference type="EMBL" id="LAZR01013187">
    <property type="protein sequence ID" value="KKM23164.1"/>
    <property type="molecule type" value="Genomic_DNA"/>
</dbReference>
<dbReference type="AlphaFoldDB" id="A0A0F9IT76"/>
<comment type="caution">
    <text evidence="1">The sequence shown here is derived from an EMBL/GenBank/DDBJ whole genome shotgun (WGS) entry which is preliminary data.</text>
</comment>
<organism evidence="1">
    <name type="scientific">marine sediment metagenome</name>
    <dbReference type="NCBI Taxonomy" id="412755"/>
    <lineage>
        <taxon>unclassified sequences</taxon>
        <taxon>metagenomes</taxon>
        <taxon>ecological metagenomes</taxon>
    </lineage>
</organism>
<proteinExistence type="predicted"/>
<gene>
    <name evidence="1" type="ORF">LCGC14_1617950</name>
</gene>
<sequence>MTLTDLTPESLAKTRKAAAHILWNRKYASDSFEGFTTAVIEALVEAEQRGRKQRQPEIDALNDQVVTSILASHGEGEVEGARAEHDRMLAAFDTVTLCLFNEDRERLRAALDAAPKET</sequence>